<sequence>MFRPSSVCLSALSKRTVRVKVQVLRDFPVLKLFRGQVLSVIPSLMRNQLHNENGARYILKDSDIDNNLQDKHFKRMKDMRKLEAKRQRDREAALLAAKKYREEQLAKSRLPKPVLGRRLTLKKVRIPGLHF</sequence>
<name>A7TG25_VANPO</name>
<dbReference type="AlphaFoldDB" id="A7TG25"/>
<keyword evidence="3" id="KW-0687">Ribonucleoprotein</keyword>
<dbReference type="OMA" id="VMINYLH"/>
<accession>A7TG25</accession>
<evidence type="ECO:0000256" key="3">
    <source>
        <dbReference type="ARBA" id="ARBA00023274"/>
    </source>
</evidence>
<protein>
    <recommendedName>
        <fullName evidence="6">Ribosomal protein L9 domain-containing protein</fullName>
    </recommendedName>
</protein>
<dbReference type="GO" id="GO:0005762">
    <property type="term" value="C:mitochondrial large ribosomal subunit"/>
    <property type="evidence" value="ECO:0007669"/>
    <property type="project" value="EnsemblFungi"/>
</dbReference>
<evidence type="ECO:0008006" key="6">
    <source>
        <dbReference type="Google" id="ProtNLM"/>
    </source>
</evidence>
<dbReference type="STRING" id="436907.A7TG25"/>
<gene>
    <name evidence="4" type="ORF">Kpol_1028p57</name>
</gene>
<proteinExistence type="inferred from homology"/>
<dbReference type="RefSeq" id="XP_001646640.1">
    <property type="nucleotide sequence ID" value="XM_001646590.1"/>
</dbReference>
<comment type="similarity">
    <text evidence="1">Belongs to the bacterial ribosomal protein bL9 family.</text>
</comment>
<dbReference type="Gene3D" id="3.40.5.10">
    <property type="entry name" value="Ribosomal protein L9, N-terminal domain"/>
    <property type="match status" value="1"/>
</dbReference>
<keyword evidence="2" id="KW-0689">Ribosomal protein</keyword>
<keyword evidence="5" id="KW-1185">Reference proteome</keyword>
<evidence type="ECO:0000313" key="5">
    <source>
        <dbReference type="Proteomes" id="UP000000267"/>
    </source>
</evidence>
<dbReference type="InterPro" id="IPR036935">
    <property type="entry name" value="Ribosomal_bL9_N_sf"/>
</dbReference>
<dbReference type="PhylomeDB" id="A7TG25"/>
<dbReference type="EMBL" id="DS480385">
    <property type="protein sequence ID" value="EDO18782.1"/>
    <property type="molecule type" value="Genomic_DNA"/>
</dbReference>
<evidence type="ECO:0000313" key="4">
    <source>
        <dbReference type="EMBL" id="EDO18782.1"/>
    </source>
</evidence>
<dbReference type="KEGG" id="vpo:Kpol_1028p57"/>
<dbReference type="OrthoDB" id="5555409at2759"/>
<dbReference type="eggNOG" id="ENOG502S54F">
    <property type="taxonomic scope" value="Eukaryota"/>
</dbReference>
<evidence type="ECO:0000256" key="1">
    <source>
        <dbReference type="ARBA" id="ARBA00010605"/>
    </source>
</evidence>
<evidence type="ECO:0000256" key="2">
    <source>
        <dbReference type="ARBA" id="ARBA00022980"/>
    </source>
</evidence>
<dbReference type="Proteomes" id="UP000000267">
    <property type="component" value="Unassembled WGS sequence"/>
</dbReference>
<organism evidence="5">
    <name type="scientific">Vanderwaltozyma polyspora (strain ATCC 22028 / DSM 70294 / BCRC 21397 / CBS 2163 / NBRC 10782 / NRRL Y-8283 / UCD 57-17)</name>
    <name type="common">Kluyveromyces polysporus</name>
    <dbReference type="NCBI Taxonomy" id="436907"/>
    <lineage>
        <taxon>Eukaryota</taxon>
        <taxon>Fungi</taxon>
        <taxon>Dikarya</taxon>
        <taxon>Ascomycota</taxon>
        <taxon>Saccharomycotina</taxon>
        <taxon>Saccharomycetes</taxon>
        <taxon>Saccharomycetales</taxon>
        <taxon>Saccharomycetaceae</taxon>
        <taxon>Vanderwaltozyma</taxon>
    </lineage>
</organism>
<dbReference type="GO" id="GO:0003735">
    <property type="term" value="F:structural constituent of ribosome"/>
    <property type="evidence" value="ECO:0007669"/>
    <property type="project" value="EnsemblFungi"/>
</dbReference>
<dbReference type="HOGENOM" id="CLU_1846247_0_0_1"/>
<dbReference type="GeneID" id="5547097"/>
<dbReference type="FunCoup" id="A7TG25">
    <property type="interactions" value="134"/>
</dbReference>
<dbReference type="InParanoid" id="A7TG25"/>
<reference evidence="4 5" key="1">
    <citation type="journal article" date="2007" name="Proc. Natl. Acad. Sci. U.S.A.">
        <title>Independent sorting-out of thousands of duplicated gene pairs in two yeast species descended from a whole-genome duplication.</title>
        <authorList>
            <person name="Scannell D.R."/>
            <person name="Frank A.C."/>
            <person name="Conant G.C."/>
            <person name="Byrne K.P."/>
            <person name="Woolfit M."/>
            <person name="Wolfe K.H."/>
        </authorList>
    </citation>
    <scope>NUCLEOTIDE SEQUENCE [LARGE SCALE GENOMIC DNA]</scope>
    <source>
        <strain evidence="5">ATCC 22028 / DSM 70294 / BCRC 21397 / CBS 2163 / NBRC 10782 / NRRL Y-8283 / UCD 57-17</strain>
    </source>
</reference>